<dbReference type="Proteomes" id="UP000215335">
    <property type="component" value="Unassembled WGS sequence"/>
</dbReference>
<comment type="caution">
    <text evidence="1">The sequence shown here is derived from an EMBL/GenBank/DDBJ whole genome shotgun (WGS) entry which is preliminary data.</text>
</comment>
<sequence length="71" mass="8053">MKKKACAMSDEAPDRTVCIFVFYEPTYMDCNAIRVVNGLDYLSSAPFLFFPFAHRACAVTLDAARIITRLR</sequence>
<protein>
    <submittedName>
        <fullName evidence="1">Uncharacterized protein</fullName>
    </submittedName>
</protein>
<accession>A0A232EU06</accession>
<dbReference type="AlphaFoldDB" id="A0A232EU06"/>
<name>A0A232EU06_9HYME</name>
<proteinExistence type="predicted"/>
<dbReference type="EMBL" id="NNAY01002215">
    <property type="protein sequence ID" value="OXU21787.1"/>
    <property type="molecule type" value="Genomic_DNA"/>
</dbReference>
<evidence type="ECO:0000313" key="2">
    <source>
        <dbReference type="Proteomes" id="UP000215335"/>
    </source>
</evidence>
<evidence type="ECO:0000313" key="1">
    <source>
        <dbReference type="EMBL" id="OXU21787.1"/>
    </source>
</evidence>
<reference evidence="1 2" key="1">
    <citation type="journal article" date="2017" name="Curr. Biol.">
        <title>The Evolution of Venom by Co-option of Single-Copy Genes.</title>
        <authorList>
            <person name="Martinson E.O."/>
            <person name="Mrinalini"/>
            <person name="Kelkar Y.D."/>
            <person name="Chang C.H."/>
            <person name="Werren J.H."/>
        </authorList>
    </citation>
    <scope>NUCLEOTIDE SEQUENCE [LARGE SCALE GENOMIC DNA]</scope>
    <source>
        <strain evidence="1 2">Alberta</strain>
        <tissue evidence="1">Whole body</tissue>
    </source>
</reference>
<keyword evidence="2" id="KW-1185">Reference proteome</keyword>
<organism evidence="1 2">
    <name type="scientific">Trichomalopsis sarcophagae</name>
    <dbReference type="NCBI Taxonomy" id="543379"/>
    <lineage>
        <taxon>Eukaryota</taxon>
        <taxon>Metazoa</taxon>
        <taxon>Ecdysozoa</taxon>
        <taxon>Arthropoda</taxon>
        <taxon>Hexapoda</taxon>
        <taxon>Insecta</taxon>
        <taxon>Pterygota</taxon>
        <taxon>Neoptera</taxon>
        <taxon>Endopterygota</taxon>
        <taxon>Hymenoptera</taxon>
        <taxon>Apocrita</taxon>
        <taxon>Proctotrupomorpha</taxon>
        <taxon>Chalcidoidea</taxon>
        <taxon>Pteromalidae</taxon>
        <taxon>Pteromalinae</taxon>
        <taxon>Trichomalopsis</taxon>
    </lineage>
</organism>
<gene>
    <name evidence="1" type="ORF">TSAR_011033</name>
</gene>